<dbReference type="EMBL" id="MT142494">
    <property type="protein sequence ID" value="QJA82704.1"/>
    <property type="molecule type" value="Genomic_DNA"/>
</dbReference>
<gene>
    <name evidence="2" type="ORF">MM415A00374_0016</name>
    <name evidence="1" type="ORF">MM415B00446_0047</name>
</gene>
<proteinExistence type="predicted"/>
<accession>A0A6M3J586</accession>
<protein>
    <submittedName>
        <fullName evidence="1">Uncharacterized protein</fullName>
    </submittedName>
</protein>
<organism evidence="1">
    <name type="scientific">viral metagenome</name>
    <dbReference type="NCBI Taxonomy" id="1070528"/>
    <lineage>
        <taxon>unclassified sequences</taxon>
        <taxon>metagenomes</taxon>
        <taxon>organismal metagenomes</taxon>
    </lineage>
</organism>
<name>A0A6M3J586_9ZZZZ</name>
<reference evidence="1" key="1">
    <citation type="submission" date="2020-03" db="EMBL/GenBank/DDBJ databases">
        <title>The deep terrestrial virosphere.</title>
        <authorList>
            <person name="Holmfeldt K."/>
            <person name="Nilsson E."/>
            <person name="Simone D."/>
            <person name="Lopez-Fernandez M."/>
            <person name="Wu X."/>
            <person name="de Brujin I."/>
            <person name="Lundin D."/>
            <person name="Andersson A."/>
            <person name="Bertilsson S."/>
            <person name="Dopson M."/>
        </authorList>
    </citation>
    <scope>NUCLEOTIDE SEQUENCE</scope>
    <source>
        <strain evidence="2">MM415A00374</strain>
        <strain evidence="1">MM415B00446</strain>
    </source>
</reference>
<sequence length="70" mass="8373">MPELWELCDTESLAILIQLHWQQFGTYPDFWYEMQESKPIVTMSPDVEEDTLEETKIFMAKPPSHQRRVT</sequence>
<dbReference type="EMBL" id="MT141530">
    <property type="protein sequence ID" value="QJA65023.1"/>
    <property type="molecule type" value="Genomic_DNA"/>
</dbReference>
<dbReference type="AlphaFoldDB" id="A0A6M3J586"/>
<evidence type="ECO:0000313" key="1">
    <source>
        <dbReference type="EMBL" id="QJA65023.1"/>
    </source>
</evidence>
<evidence type="ECO:0000313" key="2">
    <source>
        <dbReference type="EMBL" id="QJA82704.1"/>
    </source>
</evidence>